<protein>
    <submittedName>
        <fullName evidence="1">Uncharacterized protein</fullName>
    </submittedName>
</protein>
<reference evidence="1" key="1">
    <citation type="journal article" date="2015" name="Proc. Natl. Acad. Sci. U.S.A.">
        <title>Bacterial clade with the ribosomal RNA operon on a small plasmid rather than the chromosome.</title>
        <authorList>
            <person name="Anda M."/>
            <person name="Ohtsubo Y."/>
            <person name="Okubo T."/>
            <person name="Sugawara M."/>
            <person name="Nagata Y."/>
            <person name="Tsuda M."/>
            <person name="Minamisawa K."/>
            <person name="Mitsui H."/>
        </authorList>
    </citation>
    <scope>NUCLEOTIDE SEQUENCE</scope>
    <source>
        <strain evidence="1">JCM 14755</strain>
    </source>
</reference>
<organism evidence="1">
    <name type="scientific">Aureimonas frigidaquae</name>
    <dbReference type="NCBI Taxonomy" id="424757"/>
    <lineage>
        <taxon>Bacteria</taxon>
        <taxon>Pseudomonadati</taxon>
        <taxon>Pseudomonadota</taxon>
        <taxon>Alphaproteobacteria</taxon>
        <taxon>Hyphomicrobiales</taxon>
        <taxon>Aurantimonadaceae</taxon>
        <taxon>Aureimonas</taxon>
    </lineage>
</organism>
<dbReference type="RefSeq" id="WP_062225713.1">
    <property type="nucleotide sequence ID" value="NZ_BBWR01000002.1"/>
</dbReference>
<name>A0A0P0Z4G1_9HYPH</name>
<evidence type="ECO:0000313" key="1">
    <source>
        <dbReference type="EMBL" id="BAT28708.1"/>
    </source>
</evidence>
<sequence length="94" mass="10323">MLSFQPVNVDTGMEDENGLLIFRDGKLIAVAVRLESNSHAEMCGRWNIEAVFDGTRPPRHTFDTLDELAGWLGHGVIAWHSGQRPQGAPQANPA</sequence>
<dbReference type="EMBL" id="LC066377">
    <property type="protein sequence ID" value="BAT28708.1"/>
    <property type="molecule type" value="Genomic_DNA"/>
</dbReference>
<accession>A0A0P0Z4G1</accession>
<dbReference type="AlphaFoldDB" id="A0A0P0Z4G1"/>
<dbReference type="OrthoDB" id="7997598at2"/>
<proteinExistence type="predicted"/>